<dbReference type="EMBL" id="BTGU01000135">
    <property type="protein sequence ID" value="GMN62775.1"/>
    <property type="molecule type" value="Genomic_DNA"/>
</dbReference>
<organism evidence="1 2">
    <name type="scientific">Ficus carica</name>
    <name type="common">Common fig</name>
    <dbReference type="NCBI Taxonomy" id="3494"/>
    <lineage>
        <taxon>Eukaryota</taxon>
        <taxon>Viridiplantae</taxon>
        <taxon>Streptophyta</taxon>
        <taxon>Embryophyta</taxon>
        <taxon>Tracheophyta</taxon>
        <taxon>Spermatophyta</taxon>
        <taxon>Magnoliopsida</taxon>
        <taxon>eudicotyledons</taxon>
        <taxon>Gunneridae</taxon>
        <taxon>Pentapetalae</taxon>
        <taxon>rosids</taxon>
        <taxon>fabids</taxon>
        <taxon>Rosales</taxon>
        <taxon>Moraceae</taxon>
        <taxon>Ficeae</taxon>
        <taxon>Ficus</taxon>
    </lineage>
</organism>
<accession>A0AA88DVP1</accession>
<comment type="caution">
    <text evidence="1">The sequence shown here is derived from an EMBL/GenBank/DDBJ whole genome shotgun (WGS) entry which is preliminary data.</text>
</comment>
<evidence type="ECO:0000313" key="1">
    <source>
        <dbReference type="EMBL" id="GMN62775.1"/>
    </source>
</evidence>
<proteinExistence type="predicted"/>
<evidence type="ECO:0000313" key="2">
    <source>
        <dbReference type="Proteomes" id="UP001187192"/>
    </source>
</evidence>
<gene>
    <name evidence="1" type="ORF">TIFTF001_031857</name>
</gene>
<protein>
    <submittedName>
        <fullName evidence="1">Uncharacterized protein</fullName>
    </submittedName>
</protein>
<dbReference type="AlphaFoldDB" id="A0AA88DVP1"/>
<sequence>MTIPCTPLTFLAVGLPQQWPRSASASYSPSQARLCPRISTLRPCQIRYFAFHSFVCTCELQSTPARHVAPASMHLQSSRATCPVGPPRADCVS</sequence>
<name>A0AA88DVP1_FICCA</name>
<reference evidence="1" key="1">
    <citation type="submission" date="2023-07" db="EMBL/GenBank/DDBJ databases">
        <title>draft genome sequence of fig (Ficus carica).</title>
        <authorList>
            <person name="Takahashi T."/>
            <person name="Nishimura K."/>
        </authorList>
    </citation>
    <scope>NUCLEOTIDE SEQUENCE</scope>
</reference>
<dbReference type="Proteomes" id="UP001187192">
    <property type="component" value="Unassembled WGS sequence"/>
</dbReference>
<keyword evidence="2" id="KW-1185">Reference proteome</keyword>